<dbReference type="InterPro" id="IPR048666">
    <property type="entry name" value="RedAm-like_C"/>
</dbReference>
<dbReference type="PANTHER" id="PTHR43580:SF2">
    <property type="entry name" value="CYTOKINE-LIKE NUCLEAR FACTOR N-PAC"/>
    <property type="match status" value="1"/>
</dbReference>
<keyword evidence="2" id="KW-0560">Oxidoreductase</keyword>
<proteinExistence type="inferred from homology"/>
<keyword evidence="6" id="KW-1185">Reference proteome</keyword>
<organism evidence="5 6">
    <name type="scientific">Herbihabitans rhizosphaerae</name>
    <dbReference type="NCBI Taxonomy" id="1872711"/>
    <lineage>
        <taxon>Bacteria</taxon>
        <taxon>Bacillati</taxon>
        <taxon>Actinomycetota</taxon>
        <taxon>Actinomycetes</taxon>
        <taxon>Pseudonocardiales</taxon>
        <taxon>Pseudonocardiaceae</taxon>
        <taxon>Herbihabitans</taxon>
    </lineage>
</organism>
<dbReference type="InterPro" id="IPR015815">
    <property type="entry name" value="HIBADH-related"/>
</dbReference>
<dbReference type="AlphaFoldDB" id="A0A4Q7KR99"/>
<dbReference type="GO" id="GO:0140673">
    <property type="term" value="P:transcription elongation-coupled chromatin remodeling"/>
    <property type="evidence" value="ECO:0007669"/>
    <property type="project" value="TreeGrafter"/>
</dbReference>
<dbReference type="Gene3D" id="1.10.1040.10">
    <property type="entry name" value="N-(1-d-carboxylethyl)-l-norvaline Dehydrogenase, domain 2"/>
    <property type="match status" value="1"/>
</dbReference>
<dbReference type="PIRSF" id="PIRSF000103">
    <property type="entry name" value="HIBADH"/>
    <property type="match status" value="1"/>
</dbReference>
<dbReference type="Pfam" id="PF21761">
    <property type="entry name" value="RedAm-like_C"/>
    <property type="match status" value="1"/>
</dbReference>
<accession>A0A4Q7KR99</accession>
<gene>
    <name evidence="5" type="ORF">EV193_104137</name>
</gene>
<evidence type="ECO:0000313" key="6">
    <source>
        <dbReference type="Proteomes" id="UP000294257"/>
    </source>
</evidence>
<dbReference type="GO" id="GO:0050661">
    <property type="term" value="F:NADP binding"/>
    <property type="evidence" value="ECO:0007669"/>
    <property type="project" value="InterPro"/>
</dbReference>
<dbReference type="PANTHER" id="PTHR43580">
    <property type="entry name" value="OXIDOREDUCTASE GLYR1-RELATED"/>
    <property type="match status" value="1"/>
</dbReference>
<dbReference type="Pfam" id="PF03446">
    <property type="entry name" value="NAD_binding_2"/>
    <property type="match status" value="1"/>
</dbReference>
<dbReference type="Gene3D" id="3.40.50.720">
    <property type="entry name" value="NAD(P)-binding Rossmann-like Domain"/>
    <property type="match status" value="1"/>
</dbReference>
<name>A0A4Q7KR99_9PSEU</name>
<dbReference type="GO" id="GO:0003677">
    <property type="term" value="F:DNA binding"/>
    <property type="evidence" value="ECO:0007669"/>
    <property type="project" value="TreeGrafter"/>
</dbReference>
<feature type="domain" description="6-phosphogluconate dehydrogenase NADP-binding" evidence="3">
    <location>
        <begin position="6"/>
        <end position="150"/>
    </location>
</feature>
<dbReference type="InterPro" id="IPR051265">
    <property type="entry name" value="HIBADH-related_NP60_sf"/>
</dbReference>
<evidence type="ECO:0000256" key="1">
    <source>
        <dbReference type="ARBA" id="ARBA00009080"/>
    </source>
</evidence>
<dbReference type="OrthoDB" id="9135493at2"/>
<evidence type="ECO:0000256" key="2">
    <source>
        <dbReference type="ARBA" id="ARBA00023002"/>
    </source>
</evidence>
<evidence type="ECO:0000259" key="3">
    <source>
        <dbReference type="Pfam" id="PF03446"/>
    </source>
</evidence>
<dbReference type="InterPro" id="IPR006115">
    <property type="entry name" value="6PGDH_NADP-bd"/>
</dbReference>
<dbReference type="EMBL" id="SGWQ01000004">
    <property type="protein sequence ID" value="RZS38926.1"/>
    <property type="molecule type" value="Genomic_DNA"/>
</dbReference>
<reference evidence="5 6" key="1">
    <citation type="submission" date="2019-02" db="EMBL/GenBank/DDBJ databases">
        <title>Genomic Encyclopedia of Type Strains, Phase IV (KMG-IV): sequencing the most valuable type-strain genomes for metagenomic binning, comparative biology and taxonomic classification.</title>
        <authorList>
            <person name="Goeker M."/>
        </authorList>
    </citation>
    <scope>NUCLEOTIDE SEQUENCE [LARGE SCALE GENOMIC DNA]</scope>
    <source>
        <strain evidence="5 6">DSM 101727</strain>
    </source>
</reference>
<dbReference type="GO" id="GO:0031491">
    <property type="term" value="F:nucleosome binding"/>
    <property type="evidence" value="ECO:0007669"/>
    <property type="project" value="TreeGrafter"/>
</dbReference>
<dbReference type="GO" id="GO:0000785">
    <property type="term" value="C:chromatin"/>
    <property type="evidence" value="ECO:0007669"/>
    <property type="project" value="TreeGrafter"/>
</dbReference>
<feature type="domain" description="NADPH-dependent reductive aminase-like C-terminal" evidence="4">
    <location>
        <begin position="157"/>
        <end position="283"/>
    </location>
</feature>
<dbReference type="InterPro" id="IPR013328">
    <property type="entry name" value="6PGD_dom2"/>
</dbReference>
<sequence length="285" mass="29107">MSDKSVTVIGLGNMGHALATTFLGAGLRTTVWNRTPGKAPSGASEAASAADAVAASPLVVICVADYDAVHQVLDPIAGTLAGRTIVNLTSGTLDQVREMAEFAARHDASYVDGAVLAVAEMVGTTDAQLIYSGPREVYDAHAGVLDVLGEGRHLGEDPGTAEVVDAGLVGSLYLLLAGFLHTAALADTANVTPTEVAGLASKWLVGAMALLPGLAAEIEAGDYTGGALPVGINHWALGAITSVSEQSGVDAEIHRPFRTLLGRQVEAGRSAESIASVFELLRRSA</sequence>
<comment type="similarity">
    <text evidence="1">Belongs to the HIBADH-related family.</text>
</comment>
<dbReference type="Proteomes" id="UP000294257">
    <property type="component" value="Unassembled WGS sequence"/>
</dbReference>
<evidence type="ECO:0000313" key="5">
    <source>
        <dbReference type="EMBL" id="RZS38926.1"/>
    </source>
</evidence>
<dbReference type="GO" id="GO:0016491">
    <property type="term" value="F:oxidoreductase activity"/>
    <property type="evidence" value="ECO:0007669"/>
    <property type="project" value="UniProtKB-KW"/>
</dbReference>
<evidence type="ECO:0000259" key="4">
    <source>
        <dbReference type="Pfam" id="PF21761"/>
    </source>
</evidence>
<dbReference type="InterPro" id="IPR036291">
    <property type="entry name" value="NAD(P)-bd_dom_sf"/>
</dbReference>
<dbReference type="SUPFAM" id="SSF51735">
    <property type="entry name" value="NAD(P)-binding Rossmann-fold domains"/>
    <property type="match status" value="1"/>
</dbReference>
<protein>
    <submittedName>
        <fullName evidence="5">3-hydroxyisobutyrate dehydrogenase-like beta-hydroxyacid dehydrogenase</fullName>
    </submittedName>
</protein>
<comment type="caution">
    <text evidence="5">The sequence shown here is derived from an EMBL/GenBank/DDBJ whole genome shotgun (WGS) entry which is preliminary data.</text>
</comment>